<dbReference type="InterPro" id="IPR002508">
    <property type="entry name" value="MurNAc-LAA_cat"/>
</dbReference>
<dbReference type="CDD" id="cd02696">
    <property type="entry name" value="MurNAc-LAA"/>
    <property type="match status" value="1"/>
</dbReference>
<evidence type="ECO:0000313" key="3">
    <source>
        <dbReference type="EMBL" id="CUH93677.1"/>
    </source>
</evidence>
<evidence type="ECO:0000313" key="4">
    <source>
        <dbReference type="Proteomes" id="UP000196053"/>
    </source>
</evidence>
<dbReference type="PANTHER" id="PTHR30404:SF0">
    <property type="entry name" value="N-ACETYLMURAMOYL-L-ALANINE AMIDASE AMIC"/>
    <property type="match status" value="1"/>
</dbReference>
<dbReference type="SUPFAM" id="SSF53187">
    <property type="entry name" value="Zn-dependent exopeptidases"/>
    <property type="match status" value="1"/>
</dbReference>
<dbReference type="RefSeq" id="WP_058258909.1">
    <property type="nucleotide sequence ID" value="NZ_LN879430.1"/>
</dbReference>
<keyword evidence="1" id="KW-0378">Hydrolase</keyword>
<dbReference type="SMART" id="SM00646">
    <property type="entry name" value="Ami_3"/>
    <property type="match status" value="1"/>
</dbReference>
<dbReference type="GO" id="GO:0009253">
    <property type="term" value="P:peptidoglycan catabolic process"/>
    <property type="evidence" value="ECO:0007669"/>
    <property type="project" value="InterPro"/>
</dbReference>
<proteinExistence type="predicted"/>
<gene>
    <name evidence="3" type="ORF">SD1D_2149</name>
</gene>
<keyword evidence="4" id="KW-1185">Reference proteome</keyword>
<dbReference type="OrthoDB" id="43070at2"/>
<dbReference type="Gene3D" id="3.40.630.40">
    <property type="entry name" value="Zn-dependent exopeptidases"/>
    <property type="match status" value="1"/>
</dbReference>
<evidence type="ECO:0000256" key="1">
    <source>
        <dbReference type="ARBA" id="ARBA00022801"/>
    </source>
</evidence>
<name>A0A0K8J8Q2_9FIRM</name>
<dbReference type="EMBL" id="LN879430">
    <property type="protein sequence ID" value="CUH93677.1"/>
    <property type="molecule type" value="Genomic_DNA"/>
</dbReference>
<organism evidence="3 4">
    <name type="scientific">Herbinix luporum</name>
    <dbReference type="NCBI Taxonomy" id="1679721"/>
    <lineage>
        <taxon>Bacteria</taxon>
        <taxon>Bacillati</taxon>
        <taxon>Bacillota</taxon>
        <taxon>Clostridia</taxon>
        <taxon>Lachnospirales</taxon>
        <taxon>Lachnospiraceae</taxon>
        <taxon>Herbinix</taxon>
    </lineage>
</organism>
<dbReference type="KEGG" id="hsd:SD1D_2149"/>
<reference evidence="4" key="1">
    <citation type="submission" date="2015-09" db="EMBL/GenBank/DDBJ databases">
        <authorList>
            <person name="Wibberg D."/>
        </authorList>
    </citation>
    <scope>NUCLEOTIDE SEQUENCE [LARGE SCALE GENOMIC DNA]</scope>
    <source>
        <strain evidence="4">SD1D</strain>
    </source>
</reference>
<dbReference type="Proteomes" id="UP000196053">
    <property type="component" value="Chromosome I"/>
</dbReference>
<protein>
    <recommendedName>
        <fullName evidence="2">MurNAc-LAA domain-containing protein</fullName>
    </recommendedName>
</protein>
<dbReference type="AlphaFoldDB" id="A0A0K8J8Q2"/>
<dbReference type="GO" id="GO:0030288">
    <property type="term" value="C:outer membrane-bounded periplasmic space"/>
    <property type="evidence" value="ECO:0007669"/>
    <property type="project" value="TreeGrafter"/>
</dbReference>
<evidence type="ECO:0000259" key="2">
    <source>
        <dbReference type="SMART" id="SM00646"/>
    </source>
</evidence>
<feature type="domain" description="MurNAc-LAA" evidence="2">
    <location>
        <begin position="272"/>
        <end position="388"/>
    </location>
</feature>
<dbReference type="Pfam" id="PF01520">
    <property type="entry name" value="Amidase_3"/>
    <property type="match status" value="1"/>
</dbReference>
<dbReference type="PANTHER" id="PTHR30404">
    <property type="entry name" value="N-ACETYLMURAMOYL-L-ALANINE AMIDASE"/>
    <property type="match status" value="1"/>
</dbReference>
<dbReference type="InterPro" id="IPR050695">
    <property type="entry name" value="N-acetylmuramoyl_amidase_3"/>
</dbReference>
<sequence length="396" mass="45383">MDNRLLMKTAIKNVLLMIFVIVISFAIKHYNSLAISASNTQDEKAYYNKLTKDNDNNQTKTKKANKSVLKQLQDQYLIIKKPKGDDLQIQLQDLYINRSLKIIISGYMDEIIDGDYISRVYKEEKFIGEPDYVEVDTSENDEDGLESSDPIRDYGNDPVHEITISSQSDNLGYREYEILLKLNHVYAHILYEDDNNYYIDLRRPKDVYDKILVIDAGHGGKDPGALSKDGNTYEKEINIKILSALKELIDNDDIKVYYTRLSDETIFLRPRFTLANEVDCDFFISIHCNASTSTRPNGTEILYYDHEHKDIKTVDFAGILSEEISKIVPLKNNGLVRMQNNDIFILRNAKVPAVIIEAGYMTNNNDLKYLKSAAGQEDIAKGIYNGILRAYEELIP</sequence>
<accession>A0A0K8J8Q2</accession>
<dbReference type="GO" id="GO:0008745">
    <property type="term" value="F:N-acetylmuramoyl-L-alanine amidase activity"/>
    <property type="evidence" value="ECO:0007669"/>
    <property type="project" value="InterPro"/>
</dbReference>